<sequence>MSEPVSALRRARYAGFVTVEEAGLQGMVQIRGDLSSDAFTSAVSDAAGVPMPGLREASLDGRNGLLWMSPDELMLLCPYPEADRAMARLQATLSDTHHLALNVSDARAMFTLQGNGVRDVLAKLAPVDMAPDAFRPGMLRRTRLAQVAAAFWLRSDTQAEVICFRSVAPYMMELLSTAARPGSAVGLHGG</sequence>
<dbReference type="OrthoDB" id="9814782at2"/>
<accession>A0A4R3JET0</accession>
<dbReference type="InterPro" id="IPR027266">
    <property type="entry name" value="TrmE/GcvT-like"/>
</dbReference>
<evidence type="ECO:0000313" key="1">
    <source>
        <dbReference type="EMBL" id="TCS63743.1"/>
    </source>
</evidence>
<name>A0A4R3JET0_9RHOB</name>
<dbReference type="Gene3D" id="3.30.1360.120">
    <property type="entry name" value="Probable tRNA modification gtpase trme, domain 1"/>
    <property type="match status" value="1"/>
</dbReference>
<reference evidence="1 2" key="1">
    <citation type="submission" date="2019-03" db="EMBL/GenBank/DDBJ databases">
        <title>Genomic Encyclopedia of Type Strains, Phase IV (KMG-IV): sequencing the most valuable type-strain genomes for metagenomic binning, comparative biology and taxonomic classification.</title>
        <authorList>
            <person name="Goeker M."/>
        </authorList>
    </citation>
    <scope>NUCLEOTIDE SEQUENCE [LARGE SCALE GENOMIC DNA]</scope>
    <source>
        <strain evidence="1 2">DSM 104836</strain>
    </source>
</reference>
<dbReference type="InterPro" id="IPR007375">
    <property type="entry name" value="SoxG"/>
</dbReference>
<dbReference type="Pfam" id="PF04268">
    <property type="entry name" value="SoxG"/>
    <property type="match status" value="1"/>
</dbReference>
<organism evidence="1 2">
    <name type="scientific">Primorskyibacter sedentarius</name>
    <dbReference type="NCBI Taxonomy" id="745311"/>
    <lineage>
        <taxon>Bacteria</taxon>
        <taxon>Pseudomonadati</taxon>
        <taxon>Pseudomonadota</taxon>
        <taxon>Alphaproteobacteria</taxon>
        <taxon>Rhodobacterales</taxon>
        <taxon>Roseobacteraceae</taxon>
        <taxon>Primorskyibacter</taxon>
    </lineage>
</organism>
<proteinExistence type="predicted"/>
<dbReference type="Proteomes" id="UP000295696">
    <property type="component" value="Unassembled WGS sequence"/>
</dbReference>
<dbReference type="SUPFAM" id="SSF103025">
    <property type="entry name" value="Folate-binding domain"/>
    <property type="match status" value="1"/>
</dbReference>
<comment type="caution">
    <text evidence="1">The sequence shown here is derived from an EMBL/GenBank/DDBJ whole genome shotgun (WGS) entry which is preliminary data.</text>
</comment>
<protein>
    <submittedName>
        <fullName evidence="1">Sarcosine oxidase subunit gamma</fullName>
    </submittedName>
</protein>
<evidence type="ECO:0000313" key="2">
    <source>
        <dbReference type="Proteomes" id="UP000295696"/>
    </source>
</evidence>
<keyword evidence="2" id="KW-1185">Reference proteome</keyword>
<dbReference type="Gene3D" id="3.30.70.1520">
    <property type="entry name" value="Heterotetrameric sarcosine oxidase"/>
    <property type="match status" value="1"/>
</dbReference>
<dbReference type="RefSeq" id="WP_132244556.1">
    <property type="nucleotide sequence ID" value="NZ_SLZU01000006.1"/>
</dbReference>
<dbReference type="AlphaFoldDB" id="A0A4R3JET0"/>
<gene>
    <name evidence="1" type="ORF">EDD52_10610</name>
</gene>
<dbReference type="EMBL" id="SLZU01000006">
    <property type="protein sequence ID" value="TCS63743.1"/>
    <property type="molecule type" value="Genomic_DNA"/>
</dbReference>